<comment type="cofactor">
    <cofactor evidence="1">
        <name>Zn(2+)</name>
        <dbReference type="ChEBI" id="CHEBI:29105"/>
    </cofactor>
</comment>
<evidence type="ECO:0000313" key="6">
    <source>
        <dbReference type="Proteomes" id="UP000608850"/>
    </source>
</evidence>
<comment type="caution">
    <text evidence="5">The sequence shown here is derived from an EMBL/GenBank/DDBJ whole genome shotgun (WGS) entry which is preliminary data.</text>
</comment>
<protein>
    <submittedName>
        <fullName evidence="5">Creatininase</fullName>
    </submittedName>
</protein>
<keyword evidence="6" id="KW-1185">Reference proteome</keyword>
<accession>A0A830GFN7</accession>
<proteinExistence type="predicted"/>
<dbReference type="AlphaFoldDB" id="A0A830GFN7"/>
<dbReference type="Pfam" id="PF02633">
    <property type="entry name" value="Creatininase"/>
    <property type="match status" value="1"/>
</dbReference>
<evidence type="ECO:0000256" key="2">
    <source>
        <dbReference type="ARBA" id="ARBA00022723"/>
    </source>
</evidence>
<evidence type="ECO:0000313" key="5">
    <source>
        <dbReference type="EMBL" id="GGN24557.1"/>
    </source>
</evidence>
<dbReference type="SUPFAM" id="SSF102215">
    <property type="entry name" value="Creatininase"/>
    <property type="match status" value="1"/>
</dbReference>
<dbReference type="GO" id="GO:0009231">
    <property type="term" value="P:riboflavin biosynthetic process"/>
    <property type="evidence" value="ECO:0007669"/>
    <property type="project" value="TreeGrafter"/>
</dbReference>
<name>A0A830GFN7_9EURY</name>
<dbReference type="GO" id="GO:0016811">
    <property type="term" value="F:hydrolase activity, acting on carbon-nitrogen (but not peptide) bonds, in linear amides"/>
    <property type="evidence" value="ECO:0007669"/>
    <property type="project" value="TreeGrafter"/>
</dbReference>
<dbReference type="Gene3D" id="3.40.50.10310">
    <property type="entry name" value="Creatininase"/>
    <property type="match status" value="1"/>
</dbReference>
<keyword evidence="4" id="KW-0862">Zinc</keyword>
<keyword evidence="2" id="KW-0479">Metal-binding</keyword>
<dbReference type="Proteomes" id="UP000608850">
    <property type="component" value="Unassembled WGS sequence"/>
</dbReference>
<dbReference type="EMBL" id="BMOQ01000008">
    <property type="protein sequence ID" value="GGN24557.1"/>
    <property type="molecule type" value="Genomic_DNA"/>
</dbReference>
<evidence type="ECO:0000256" key="3">
    <source>
        <dbReference type="ARBA" id="ARBA00022801"/>
    </source>
</evidence>
<dbReference type="PANTHER" id="PTHR35005:SF1">
    <property type="entry name" value="2-AMINO-5-FORMYLAMINO-6-RIBOSYLAMINOPYRIMIDIN-4(3H)-ONE 5'-MONOPHOSPHATE DEFORMYLASE"/>
    <property type="match status" value="1"/>
</dbReference>
<dbReference type="InterPro" id="IPR003785">
    <property type="entry name" value="Creatininase/forma_Hydrolase"/>
</dbReference>
<sequence>MVFYTELGKTDTEWAGKSYAEIQDLAATDGSVLIIPVGSIEQHGPHLPVATDTLLVDAVAHAGAELASPEVPVLVTPPVWSGFSPHHLSFGGTLSLNFENLRNVLEEIAMTGLENGFDAVLFLNGHGGNAALIDAAVSTVGQQTEAEVLATTYFQLATDEVMEIRESERGGMAHGGEFETSLMLHLRDDLVGSATEMAANPWDEHYEWSGQDLLEGGVLSVYRPFKDYSESGAIGEPSLANAEKGERIYDAIREEFSALLVAVHEHNTQ</sequence>
<evidence type="ECO:0000256" key="4">
    <source>
        <dbReference type="ARBA" id="ARBA00022833"/>
    </source>
</evidence>
<reference evidence="5 6" key="1">
    <citation type="journal article" date="2019" name="Int. J. Syst. Evol. Microbiol.">
        <title>The Global Catalogue of Microorganisms (GCM) 10K type strain sequencing project: providing services to taxonomists for standard genome sequencing and annotation.</title>
        <authorList>
            <consortium name="The Broad Institute Genomics Platform"/>
            <consortium name="The Broad Institute Genome Sequencing Center for Infectious Disease"/>
            <person name="Wu L."/>
            <person name="Ma J."/>
        </authorList>
    </citation>
    <scope>NUCLEOTIDE SEQUENCE [LARGE SCALE GENOMIC DNA]</scope>
    <source>
        <strain evidence="5 6">JCM 16331</strain>
    </source>
</reference>
<dbReference type="PANTHER" id="PTHR35005">
    <property type="entry name" value="3-DEHYDRO-SCYLLO-INOSOSE HYDROLASE"/>
    <property type="match status" value="1"/>
</dbReference>
<keyword evidence="3" id="KW-0378">Hydrolase</keyword>
<dbReference type="InterPro" id="IPR024087">
    <property type="entry name" value="Creatininase-like_sf"/>
</dbReference>
<evidence type="ECO:0000256" key="1">
    <source>
        <dbReference type="ARBA" id="ARBA00001947"/>
    </source>
</evidence>
<dbReference type="RefSeq" id="WP_188879769.1">
    <property type="nucleotide sequence ID" value="NZ_BMOQ01000008.1"/>
</dbReference>
<organism evidence="5 6">
    <name type="scientific">Halarchaeum nitratireducens</name>
    <dbReference type="NCBI Taxonomy" id="489913"/>
    <lineage>
        <taxon>Archaea</taxon>
        <taxon>Methanobacteriati</taxon>
        <taxon>Methanobacteriota</taxon>
        <taxon>Stenosarchaea group</taxon>
        <taxon>Halobacteria</taxon>
        <taxon>Halobacteriales</taxon>
        <taxon>Halobacteriaceae</taxon>
    </lineage>
</organism>
<gene>
    <name evidence="5" type="ORF">GCM10009021_27940</name>
</gene>
<dbReference type="OrthoDB" id="46121at2157"/>
<dbReference type="GO" id="GO:0046872">
    <property type="term" value="F:metal ion binding"/>
    <property type="evidence" value="ECO:0007669"/>
    <property type="project" value="UniProtKB-KW"/>
</dbReference>